<name>A0ABR4KEW1_9EURO</name>
<feature type="region of interest" description="Disordered" evidence="3">
    <location>
        <begin position="189"/>
        <end position="746"/>
    </location>
</feature>
<sequence length="964" mass="102795">MKPSLRLELSQACSHIISSTTVAPIPHSASPSGRSHGQWGMPPLSAYTPFESLLFFQSLAALDKRPSSFISISDLLRNNKFVRENGASDAHRLSPEALEDLYTTLMRDGLESPGSVSTLEPNGHHPDSSSSNPKKRKITSPKPDGLSDGGRGHAGFVPDLVSHLYARYKELVTKEIRSEEKRFKEIRDEIEQLQKEEPEAPVQQIAQPASSTPIPPPKHESAPQPIDIDSNEKPVEPVPPPTQMKPVSAEPATSTEAQPSQPEPEHKVQPPPSTQVLPQPSPTEVLPPGRPVGQQSEGQVKTLQPQLQPQTQAPPQQQPVSPAQPTPQPPIHPKQPKSTVPTLPPQPPQPQPSNGKLPPPSQQPVFAPPTTTAQEKGPIGPLPLPHEPPATPAAVSPTSGPGIGAISTPLQPAQPTKQPIPSPTPTKPVPTAKTPAKKGSAAAAAVAAPPHGAPKSSFQQWSLNQPQTPQQPSQIPVPEPTSRGRAQQPPLAQKVLKPEGKPRQALPATVAPSTPRPAFGGFQTPAPVAPPSGFATPVGPIRSVAPAGRRGPQLSIRTPGSSTPWKKTPHLTLPHSPRSPERPRPEDVSPISERAPSPFGSPENPPGEPDPPRRRAPGRGRKKAADADQGPPKKKGEKQTGKKRERSTGSSRSRGRSIVSRDEDSGAETNRIKREVPSTPAGITDSTGAERSGQKGPNTLGSRPGRGRPKRKRAPSEVPEPEPPQPEPEPSQPEISQLSGVDPNQSTPYVVCARNFPRTGAPIMNDVTTHKHASIFTKPLTERDAPGYRDLIYRPQDLKSIKSAIHQGSRALAAATEAANTPAGDGESPAPNAGTPSKNAVLMLQKTEDVIPPKAVVNSAQLEKELIRMFANAVMFNPIPQRGFGPAFPMIGDSGSRRRSYAPEVDEGGIINDTQEMFEDVEQAVTRWRAAERTADELASKSVLSLRRGSASDPNTDSADDVKG</sequence>
<feature type="compositionally biased region" description="Pro residues" evidence="3">
    <location>
        <begin position="322"/>
        <end position="333"/>
    </location>
</feature>
<reference evidence="5 6" key="1">
    <citation type="submission" date="2024-07" db="EMBL/GenBank/DDBJ databases">
        <title>Section-level genome sequencing and comparative genomics of Aspergillus sections Usti and Cavernicolus.</title>
        <authorList>
            <consortium name="Lawrence Berkeley National Laboratory"/>
            <person name="Nybo J.L."/>
            <person name="Vesth T.C."/>
            <person name="Theobald S."/>
            <person name="Frisvad J.C."/>
            <person name="Larsen T.O."/>
            <person name="Kjaerboelling I."/>
            <person name="Rothschild-Mancinelli K."/>
            <person name="Lyhne E.K."/>
            <person name="Kogle M.E."/>
            <person name="Barry K."/>
            <person name="Clum A."/>
            <person name="Na H."/>
            <person name="Ledsgaard L."/>
            <person name="Lin J."/>
            <person name="Lipzen A."/>
            <person name="Kuo A."/>
            <person name="Riley R."/>
            <person name="Mondo S."/>
            <person name="Labutti K."/>
            <person name="Haridas S."/>
            <person name="Pangalinan J."/>
            <person name="Salamov A.A."/>
            <person name="Simmons B.A."/>
            <person name="Magnuson J.K."/>
            <person name="Chen J."/>
            <person name="Drula E."/>
            <person name="Henrissat B."/>
            <person name="Wiebenga A."/>
            <person name="Lubbers R.J."/>
            <person name="Gomes A.C."/>
            <person name="Makela M.R."/>
            <person name="Stajich J."/>
            <person name="Grigoriev I.V."/>
            <person name="Mortensen U.H."/>
            <person name="De Vries R.P."/>
            <person name="Baker S.E."/>
            <person name="Andersen M.R."/>
        </authorList>
    </citation>
    <scope>NUCLEOTIDE SEQUENCE [LARGE SCALE GENOMIC DNA]</scope>
    <source>
        <strain evidence="5 6">CBS 123904</strain>
    </source>
</reference>
<dbReference type="PANTHER" id="PTHR15398:SF4">
    <property type="entry name" value="BROMODOMAIN-CONTAINING PROTEIN 8 ISOFORM X1"/>
    <property type="match status" value="1"/>
</dbReference>
<feature type="compositionally biased region" description="Low complexity" evidence="3">
    <location>
        <begin position="648"/>
        <end position="658"/>
    </location>
</feature>
<keyword evidence="1 2" id="KW-0103">Bromodomain</keyword>
<feature type="compositionally biased region" description="Low complexity" evidence="3">
    <location>
        <begin position="814"/>
        <end position="823"/>
    </location>
</feature>
<evidence type="ECO:0000256" key="2">
    <source>
        <dbReference type="PROSITE-ProRule" id="PRU00035"/>
    </source>
</evidence>
<feature type="compositionally biased region" description="Low complexity" evidence="3">
    <location>
        <begin position="429"/>
        <end position="455"/>
    </location>
</feature>
<dbReference type="EMBL" id="JBFXLU010000036">
    <property type="protein sequence ID" value="KAL2850562.1"/>
    <property type="molecule type" value="Genomic_DNA"/>
</dbReference>
<dbReference type="PROSITE" id="PS50014">
    <property type="entry name" value="BROMODOMAIN_2"/>
    <property type="match status" value="1"/>
</dbReference>
<feature type="region of interest" description="Disordered" evidence="3">
    <location>
        <begin position="109"/>
        <end position="156"/>
    </location>
</feature>
<evidence type="ECO:0000313" key="5">
    <source>
        <dbReference type="EMBL" id="KAL2850562.1"/>
    </source>
</evidence>
<feature type="compositionally biased region" description="Pro residues" evidence="3">
    <location>
        <begin position="721"/>
        <end position="731"/>
    </location>
</feature>
<feature type="compositionally biased region" description="Low complexity" evidence="3">
    <location>
        <begin position="465"/>
        <end position="476"/>
    </location>
</feature>
<proteinExistence type="predicted"/>
<evidence type="ECO:0000256" key="1">
    <source>
        <dbReference type="ARBA" id="ARBA00023117"/>
    </source>
</evidence>
<evidence type="ECO:0000259" key="4">
    <source>
        <dbReference type="PROSITE" id="PS50014"/>
    </source>
</evidence>
<dbReference type="InterPro" id="IPR001487">
    <property type="entry name" value="Bromodomain"/>
</dbReference>
<feature type="compositionally biased region" description="Polar residues" evidence="3">
    <location>
        <begin position="735"/>
        <end position="746"/>
    </location>
</feature>
<feature type="region of interest" description="Disordered" evidence="3">
    <location>
        <begin position="939"/>
        <end position="964"/>
    </location>
</feature>
<feature type="compositionally biased region" description="Pro residues" evidence="3">
    <location>
        <begin position="380"/>
        <end position="391"/>
    </location>
</feature>
<keyword evidence="6" id="KW-1185">Reference proteome</keyword>
<dbReference type="Proteomes" id="UP001610446">
    <property type="component" value="Unassembled WGS sequence"/>
</dbReference>
<evidence type="ECO:0000256" key="3">
    <source>
        <dbReference type="SAM" id="MobiDB-lite"/>
    </source>
</evidence>
<dbReference type="SUPFAM" id="SSF47370">
    <property type="entry name" value="Bromodomain"/>
    <property type="match status" value="1"/>
</dbReference>
<feature type="domain" description="Bromo" evidence="4">
    <location>
        <begin position="768"/>
        <end position="808"/>
    </location>
</feature>
<dbReference type="Gene3D" id="1.20.920.10">
    <property type="entry name" value="Bromodomain-like"/>
    <property type="match status" value="1"/>
</dbReference>
<gene>
    <name evidence="5" type="ORF">BJY01DRAFT_209814</name>
</gene>
<feature type="compositionally biased region" description="Pro residues" evidence="3">
    <location>
        <begin position="418"/>
        <end position="428"/>
    </location>
</feature>
<protein>
    <recommendedName>
        <fullName evidence="4">Bromo domain-containing protein</fullName>
    </recommendedName>
</protein>
<feature type="compositionally biased region" description="Basic and acidic residues" evidence="3">
    <location>
        <begin position="189"/>
        <end position="198"/>
    </location>
</feature>
<feature type="compositionally biased region" description="Pro residues" evidence="3">
    <location>
        <begin position="342"/>
        <end position="362"/>
    </location>
</feature>
<organism evidence="5 6">
    <name type="scientific">Aspergillus pseudoustus</name>
    <dbReference type="NCBI Taxonomy" id="1810923"/>
    <lineage>
        <taxon>Eukaryota</taxon>
        <taxon>Fungi</taxon>
        <taxon>Dikarya</taxon>
        <taxon>Ascomycota</taxon>
        <taxon>Pezizomycotina</taxon>
        <taxon>Eurotiomycetes</taxon>
        <taxon>Eurotiomycetidae</taxon>
        <taxon>Eurotiales</taxon>
        <taxon>Aspergillaceae</taxon>
        <taxon>Aspergillus</taxon>
        <taxon>Aspergillus subgen. Nidulantes</taxon>
    </lineage>
</organism>
<accession>A0ABR4KEW1</accession>
<dbReference type="InterPro" id="IPR036427">
    <property type="entry name" value="Bromodomain-like_sf"/>
</dbReference>
<feature type="compositionally biased region" description="Basic and acidic residues" evidence="3">
    <location>
        <begin position="659"/>
        <end position="676"/>
    </location>
</feature>
<feature type="compositionally biased region" description="Polar residues" evidence="3">
    <location>
        <begin position="251"/>
        <end position="260"/>
    </location>
</feature>
<feature type="compositionally biased region" description="Polar residues" evidence="3">
    <location>
        <begin position="555"/>
        <end position="565"/>
    </location>
</feature>
<evidence type="ECO:0000313" key="6">
    <source>
        <dbReference type="Proteomes" id="UP001610446"/>
    </source>
</evidence>
<dbReference type="PANTHER" id="PTHR15398">
    <property type="entry name" value="BROMODOMAIN-CONTAINING PROTEIN 8"/>
    <property type="match status" value="1"/>
</dbReference>
<feature type="compositionally biased region" description="Low complexity" evidence="3">
    <location>
        <begin position="299"/>
        <end position="321"/>
    </location>
</feature>
<dbReference type="Pfam" id="PF00439">
    <property type="entry name" value="Bromodomain"/>
    <property type="match status" value="1"/>
</dbReference>
<feature type="compositionally biased region" description="Basic and acidic residues" evidence="3">
    <location>
        <begin position="578"/>
        <end position="587"/>
    </location>
</feature>
<feature type="compositionally biased region" description="Polar residues" evidence="3">
    <location>
        <begin position="684"/>
        <end position="701"/>
    </location>
</feature>
<comment type="caution">
    <text evidence="5">The sequence shown here is derived from an EMBL/GenBank/DDBJ whole genome shotgun (WGS) entry which is preliminary data.</text>
</comment>
<feature type="region of interest" description="Disordered" evidence="3">
    <location>
        <begin position="814"/>
        <end position="837"/>
    </location>
</feature>